<gene>
    <name evidence="6" type="ORF">GCM10010274_43180</name>
</gene>
<dbReference type="Pfam" id="PF12802">
    <property type="entry name" value="MarR_2"/>
    <property type="match status" value="1"/>
</dbReference>
<protein>
    <recommendedName>
        <fullName evidence="5">HTH marR-type domain-containing protein</fullName>
    </recommendedName>
</protein>
<dbReference type="GO" id="GO:0003677">
    <property type="term" value="F:DNA binding"/>
    <property type="evidence" value="ECO:0007669"/>
    <property type="project" value="UniProtKB-KW"/>
</dbReference>
<evidence type="ECO:0000313" key="6">
    <source>
        <dbReference type="EMBL" id="GGU49914.1"/>
    </source>
</evidence>
<keyword evidence="2" id="KW-0238">DNA-binding</keyword>
<dbReference type="GO" id="GO:0006950">
    <property type="term" value="P:response to stress"/>
    <property type="evidence" value="ECO:0007669"/>
    <property type="project" value="TreeGrafter"/>
</dbReference>
<feature type="region of interest" description="Disordered" evidence="4">
    <location>
        <begin position="164"/>
        <end position="183"/>
    </location>
</feature>
<evidence type="ECO:0000256" key="1">
    <source>
        <dbReference type="ARBA" id="ARBA00023015"/>
    </source>
</evidence>
<dbReference type="PROSITE" id="PS50995">
    <property type="entry name" value="HTH_MARR_2"/>
    <property type="match status" value="1"/>
</dbReference>
<keyword evidence="3" id="KW-0804">Transcription</keyword>
<dbReference type="SMART" id="SM00347">
    <property type="entry name" value="HTH_MARR"/>
    <property type="match status" value="1"/>
</dbReference>
<keyword evidence="7" id="KW-1185">Reference proteome</keyword>
<evidence type="ECO:0000256" key="2">
    <source>
        <dbReference type="ARBA" id="ARBA00023125"/>
    </source>
</evidence>
<dbReference type="InterPro" id="IPR039422">
    <property type="entry name" value="MarR/SlyA-like"/>
</dbReference>
<dbReference type="SUPFAM" id="SSF46785">
    <property type="entry name" value="Winged helix' DNA-binding domain"/>
    <property type="match status" value="1"/>
</dbReference>
<dbReference type="Gene3D" id="1.10.10.10">
    <property type="entry name" value="Winged helix-like DNA-binding domain superfamily/Winged helix DNA-binding domain"/>
    <property type="match status" value="1"/>
</dbReference>
<reference evidence="6" key="2">
    <citation type="submission" date="2020-09" db="EMBL/GenBank/DDBJ databases">
        <authorList>
            <person name="Sun Q."/>
            <person name="Ohkuma M."/>
        </authorList>
    </citation>
    <scope>NUCLEOTIDE SEQUENCE</scope>
    <source>
        <strain evidence="6">JCM 4391</strain>
    </source>
</reference>
<evidence type="ECO:0000313" key="7">
    <source>
        <dbReference type="Proteomes" id="UP000636661"/>
    </source>
</evidence>
<dbReference type="PANTHER" id="PTHR33164:SF103">
    <property type="entry name" value="REGULATORY PROTEIN MARR"/>
    <property type="match status" value="1"/>
</dbReference>
<organism evidence="6 7">
    <name type="scientific">Streptomyces lavendofoliae</name>
    <dbReference type="NCBI Taxonomy" id="67314"/>
    <lineage>
        <taxon>Bacteria</taxon>
        <taxon>Bacillati</taxon>
        <taxon>Actinomycetota</taxon>
        <taxon>Actinomycetes</taxon>
        <taxon>Kitasatosporales</taxon>
        <taxon>Streptomycetaceae</taxon>
        <taxon>Streptomyces</taxon>
    </lineage>
</organism>
<dbReference type="InterPro" id="IPR000835">
    <property type="entry name" value="HTH_MarR-typ"/>
</dbReference>
<evidence type="ECO:0000256" key="4">
    <source>
        <dbReference type="SAM" id="MobiDB-lite"/>
    </source>
</evidence>
<dbReference type="Proteomes" id="UP000636661">
    <property type="component" value="Unassembled WGS sequence"/>
</dbReference>
<reference evidence="6" key="1">
    <citation type="journal article" date="2014" name="Int. J. Syst. Evol. Microbiol.">
        <title>Complete genome sequence of Corynebacterium casei LMG S-19264T (=DSM 44701T), isolated from a smear-ripened cheese.</title>
        <authorList>
            <consortium name="US DOE Joint Genome Institute (JGI-PGF)"/>
            <person name="Walter F."/>
            <person name="Albersmeier A."/>
            <person name="Kalinowski J."/>
            <person name="Ruckert C."/>
        </authorList>
    </citation>
    <scope>NUCLEOTIDE SEQUENCE</scope>
    <source>
        <strain evidence="6">JCM 4391</strain>
    </source>
</reference>
<dbReference type="InterPro" id="IPR036388">
    <property type="entry name" value="WH-like_DNA-bd_sf"/>
</dbReference>
<dbReference type="EMBL" id="BMTP01000011">
    <property type="protein sequence ID" value="GGU49914.1"/>
    <property type="molecule type" value="Genomic_DNA"/>
</dbReference>
<dbReference type="AlphaFoldDB" id="A0A918I1U6"/>
<accession>A0A918I1U6</accession>
<dbReference type="PROSITE" id="PS01117">
    <property type="entry name" value="HTH_MARR_1"/>
    <property type="match status" value="1"/>
</dbReference>
<evidence type="ECO:0000256" key="3">
    <source>
        <dbReference type="ARBA" id="ARBA00023163"/>
    </source>
</evidence>
<dbReference type="InterPro" id="IPR036390">
    <property type="entry name" value="WH_DNA-bd_sf"/>
</dbReference>
<comment type="caution">
    <text evidence="6">The sequence shown here is derived from an EMBL/GenBank/DDBJ whole genome shotgun (WGS) entry which is preliminary data.</text>
</comment>
<name>A0A918I1U6_9ACTN</name>
<dbReference type="InterPro" id="IPR023187">
    <property type="entry name" value="Tscrpt_reg_MarR-type_CS"/>
</dbReference>
<keyword evidence="1" id="KW-0805">Transcription regulation</keyword>
<dbReference type="GO" id="GO:0003700">
    <property type="term" value="F:DNA-binding transcription factor activity"/>
    <property type="evidence" value="ECO:0007669"/>
    <property type="project" value="InterPro"/>
</dbReference>
<dbReference type="RefSeq" id="WP_189552565.1">
    <property type="nucleotide sequence ID" value="NZ_BMTP01000011.1"/>
</dbReference>
<feature type="domain" description="HTH marR-type" evidence="5">
    <location>
        <begin position="12"/>
        <end position="148"/>
    </location>
</feature>
<dbReference type="PANTHER" id="PTHR33164">
    <property type="entry name" value="TRANSCRIPTIONAL REGULATOR, MARR FAMILY"/>
    <property type="match status" value="1"/>
</dbReference>
<proteinExistence type="predicted"/>
<sequence length="183" mass="19701">MGDSEAARPRPGEPLTPAQERHAADLAAILVALAERAALHPSDLPRSTIRALGAVQEGVRVSLGELSGSLGIAPATASRLCGRLEGAGLLVRRPDPVDRRRIVLELTPRGEARLRTYRAQHLRHIATLLRLPDGDLTAFARALAVLREELLQRLGTAEPCVPAARRLATPPPRAGQEGQRRRS</sequence>
<evidence type="ECO:0000259" key="5">
    <source>
        <dbReference type="PROSITE" id="PS50995"/>
    </source>
</evidence>